<proteinExistence type="predicted"/>
<evidence type="ECO:0000256" key="1">
    <source>
        <dbReference type="SAM" id="MobiDB-lite"/>
    </source>
</evidence>
<dbReference type="SUPFAM" id="SSF50370">
    <property type="entry name" value="Ricin B-like lectins"/>
    <property type="match status" value="1"/>
</dbReference>
<feature type="compositionally biased region" description="Low complexity" evidence="1">
    <location>
        <begin position="14"/>
        <end position="27"/>
    </location>
</feature>
<dbReference type="CDD" id="cd23454">
    <property type="entry name" value="beta-trefoil_Ricin_GllA-1"/>
    <property type="match status" value="1"/>
</dbReference>
<dbReference type="Proteomes" id="UP001206595">
    <property type="component" value="Unassembled WGS sequence"/>
</dbReference>
<dbReference type="InterPro" id="IPR035992">
    <property type="entry name" value="Ricin_B-like_lectins"/>
</dbReference>
<gene>
    <name evidence="3" type="ORF">K450DRAFT_199132</name>
</gene>
<organism evidence="3 4">
    <name type="scientific">Umbelopsis ramanniana AG</name>
    <dbReference type="NCBI Taxonomy" id="1314678"/>
    <lineage>
        <taxon>Eukaryota</taxon>
        <taxon>Fungi</taxon>
        <taxon>Fungi incertae sedis</taxon>
        <taxon>Mucoromycota</taxon>
        <taxon>Mucoromycotina</taxon>
        <taxon>Umbelopsidomycetes</taxon>
        <taxon>Umbelopsidales</taxon>
        <taxon>Umbelopsidaceae</taxon>
        <taxon>Umbelopsis</taxon>
    </lineage>
</organism>
<dbReference type="InterPro" id="IPR000772">
    <property type="entry name" value="Ricin_B_lectin"/>
</dbReference>
<dbReference type="EMBL" id="MU620917">
    <property type="protein sequence ID" value="KAI8579791.1"/>
    <property type="molecule type" value="Genomic_DNA"/>
</dbReference>
<dbReference type="AlphaFoldDB" id="A0AAD5EB98"/>
<comment type="caution">
    <text evidence="3">The sequence shown here is derived from an EMBL/GenBank/DDBJ whole genome shotgun (WGS) entry which is preliminary data.</text>
</comment>
<dbReference type="RefSeq" id="XP_051444795.1">
    <property type="nucleotide sequence ID" value="XM_051584588.1"/>
</dbReference>
<keyword evidence="4" id="KW-1185">Reference proteome</keyword>
<accession>A0AAD5EB98</accession>
<evidence type="ECO:0000259" key="2">
    <source>
        <dbReference type="SMART" id="SM00458"/>
    </source>
</evidence>
<dbReference type="Gene3D" id="2.80.10.50">
    <property type="match status" value="1"/>
</dbReference>
<evidence type="ECO:0000313" key="3">
    <source>
        <dbReference type="EMBL" id="KAI8579791.1"/>
    </source>
</evidence>
<dbReference type="PROSITE" id="PS50231">
    <property type="entry name" value="RICIN_B_LECTIN"/>
    <property type="match status" value="1"/>
</dbReference>
<feature type="domain" description="Ricin B lectin" evidence="2">
    <location>
        <begin position="85"/>
        <end position="232"/>
    </location>
</feature>
<reference evidence="3" key="1">
    <citation type="submission" date="2021-06" db="EMBL/GenBank/DDBJ databases">
        <authorList>
            <consortium name="DOE Joint Genome Institute"/>
            <person name="Mondo S.J."/>
            <person name="Amses K.R."/>
            <person name="Simmons D.R."/>
            <person name="Longcore J.E."/>
            <person name="Seto K."/>
            <person name="Alves G.H."/>
            <person name="Bonds A.E."/>
            <person name="Quandt C.A."/>
            <person name="Davis W.J."/>
            <person name="Chang Y."/>
            <person name="Letcher P.M."/>
            <person name="Powell M.J."/>
            <person name="Kuo A."/>
            <person name="Labutti K."/>
            <person name="Pangilinan J."/>
            <person name="Andreopoulos W."/>
            <person name="Tritt A."/>
            <person name="Riley R."/>
            <person name="Hundley H."/>
            <person name="Johnson J."/>
            <person name="Lipzen A."/>
            <person name="Barry K."/>
            <person name="Berbee M.L."/>
            <person name="Buchler N.E."/>
            <person name="Grigoriev I.V."/>
            <person name="Spatafora J.W."/>
            <person name="Stajich J.E."/>
            <person name="James T.Y."/>
        </authorList>
    </citation>
    <scope>NUCLEOTIDE SEQUENCE</scope>
    <source>
        <strain evidence="3">AG</strain>
    </source>
</reference>
<sequence length="265" mass="29196">MERTSSTTDDNESTVHSTVSSAPTTPSTSVGVLDFNQYAAESPKLSPATTARLPIFHFHSYGTSGDLGAQPSPPPTPVQKGEFPEGIFYIKSALNGKVLDVRGGSRKPDTRIILWPQKFGNDRDNQLWFAVDSFIVNVGSRLCLDIRGSLVPDDLRQLAETRIIQYTRKSRVEAHNQRFGLSPDGYIYCLAHPNLVFDVRGESDRDGATLIIYPRKHSDNGGAVKHQRWLCEPVSSSPPQHAPVRQPTNSLRRALTGSSLKDLLS</sequence>
<dbReference type="GeneID" id="75909938"/>
<evidence type="ECO:0000313" key="4">
    <source>
        <dbReference type="Proteomes" id="UP001206595"/>
    </source>
</evidence>
<dbReference type="SMART" id="SM00458">
    <property type="entry name" value="RICIN"/>
    <property type="match status" value="1"/>
</dbReference>
<dbReference type="Pfam" id="PF00652">
    <property type="entry name" value="Ricin_B_lectin"/>
    <property type="match status" value="1"/>
</dbReference>
<protein>
    <recommendedName>
        <fullName evidence="2">Ricin B lectin domain-containing protein</fullName>
    </recommendedName>
</protein>
<reference evidence="3" key="2">
    <citation type="journal article" date="2022" name="Proc. Natl. Acad. Sci. U.S.A.">
        <title>Diploid-dominant life cycles characterize the early evolution of Fungi.</title>
        <authorList>
            <person name="Amses K.R."/>
            <person name="Simmons D.R."/>
            <person name="Longcore J.E."/>
            <person name="Mondo S.J."/>
            <person name="Seto K."/>
            <person name="Jeronimo G.H."/>
            <person name="Bonds A.E."/>
            <person name="Quandt C.A."/>
            <person name="Davis W.J."/>
            <person name="Chang Y."/>
            <person name="Federici B.A."/>
            <person name="Kuo A."/>
            <person name="LaButti K."/>
            <person name="Pangilinan J."/>
            <person name="Andreopoulos W."/>
            <person name="Tritt A."/>
            <person name="Riley R."/>
            <person name="Hundley H."/>
            <person name="Johnson J."/>
            <person name="Lipzen A."/>
            <person name="Barry K."/>
            <person name="Lang B.F."/>
            <person name="Cuomo C.A."/>
            <person name="Buchler N.E."/>
            <person name="Grigoriev I.V."/>
            <person name="Spatafora J.W."/>
            <person name="Stajich J.E."/>
            <person name="James T.Y."/>
        </authorList>
    </citation>
    <scope>NUCLEOTIDE SEQUENCE</scope>
    <source>
        <strain evidence="3">AG</strain>
    </source>
</reference>
<name>A0AAD5EB98_UMBRA</name>
<feature type="region of interest" description="Disordered" evidence="1">
    <location>
        <begin position="1"/>
        <end position="27"/>
    </location>
</feature>